<evidence type="ECO:0000259" key="3">
    <source>
        <dbReference type="Pfam" id="PF20169"/>
    </source>
</evidence>
<reference evidence="4" key="1">
    <citation type="submission" date="2021-01" db="EMBL/GenBank/DDBJ databases">
        <title>Ramlibacter sp. strain AW1 16S ribosomal RNA gene Genome sequencing and assembly.</title>
        <authorList>
            <person name="Kang M."/>
        </authorList>
    </citation>
    <scope>NUCLEOTIDE SEQUENCE</scope>
    <source>
        <strain evidence="4">AW1</strain>
    </source>
</reference>
<evidence type="ECO:0000313" key="5">
    <source>
        <dbReference type="Proteomes" id="UP000613011"/>
    </source>
</evidence>
<dbReference type="Proteomes" id="UP000613011">
    <property type="component" value="Unassembled WGS sequence"/>
</dbReference>
<keyword evidence="1" id="KW-0560">Oxidoreductase</keyword>
<dbReference type="InterPro" id="IPR019752">
    <property type="entry name" value="Pyrv/ketoisovalerate_OxRed_cat"/>
</dbReference>
<evidence type="ECO:0000256" key="1">
    <source>
        <dbReference type="ARBA" id="ARBA00023002"/>
    </source>
</evidence>
<sequence length="507" mass="55070">MSPSQPIKIAILAMGGEGGGVLADWIVDLGEANGYLAQTTSVPGVAQRTGATIYYVELYPRAVAERDGGHPVLALMPLPGDVDVVLASELMEAGRAVQRGLVTPDRTTLIASTHRVYSIAEKTAMADGRADSANLLAHGQAAARRFLHFDMARMAEENGSVISAVLFGALAGSGELPFSRAQFEGTIERGGVGVKASLKAFGAAFDRTQRGAGAEADAQPPGAEAIAPAREASDPAVRSLLAQLDGFPASARPIVLEGLRRVVDYQDTAYGSTYLDRLRRLQRQAGADAPLLAETARHLALWMAYEDTIRVADLKTRASRFQRVGQEVRAQGDQLLAINEYMHPRLQEICDTLPAGLGRWLAGSGWPRRLVERFTHRGRVVQTSSLSGFLLLYTLSGMRRWRRASLRFQAEDARIEQWLRRIEAAAATHPQLALEIAQCQRLVKGYGDTHERGLRNFETVMRQVDQLGAGLAPARLRELREAALADEHGDKLQALITGQPRTRQAAF</sequence>
<comment type="caution">
    <text evidence="4">The sequence shown here is derived from an EMBL/GenBank/DDBJ whole genome shotgun (WGS) entry which is preliminary data.</text>
</comment>
<feature type="domain" description="Pyruvate/ketoisovalerate oxidoreductase catalytic" evidence="2">
    <location>
        <begin position="15"/>
        <end position="205"/>
    </location>
</feature>
<gene>
    <name evidence="4" type="ORF">JI739_02610</name>
</gene>
<dbReference type="AlphaFoldDB" id="A0A936ZL43"/>
<dbReference type="Pfam" id="PF01558">
    <property type="entry name" value="POR"/>
    <property type="match status" value="1"/>
</dbReference>
<dbReference type="InterPro" id="IPR046667">
    <property type="entry name" value="DUF6537"/>
</dbReference>
<dbReference type="RefSeq" id="WP_201682278.1">
    <property type="nucleotide sequence ID" value="NZ_JAEQNA010000001.1"/>
</dbReference>
<dbReference type="NCBIfam" id="NF006179">
    <property type="entry name" value="PRK08312.1"/>
    <property type="match status" value="1"/>
</dbReference>
<dbReference type="InterPro" id="IPR002869">
    <property type="entry name" value="Pyrv_flavodox_OxRed_cen"/>
</dbReference>
<name>A0A936ZL43_9BURK</name>
<keyword evidence="5" id="KW-1185">Reference proteome</keyword>
<dbReference type="Gene3D" id="3.40.920.10">
    <property type="entry name" value="Pyruvate-ferredoxin oxidoreductase, PFOR, domain III"/>
    <property type="match status" value="1"/>
</dbReference>
<dbReference type="GO" id="GO:0016903">
    <property type="term" value="F:oxidoreductase activity, acting on the aldehyde or oxo group of donors"/>
    <property type="evidence" value="ECO:0007669"/>
    <property type="project" value="InterPro"/>
</dbReference>
<accession>A0A936ZL43</accession>
<evidence type="ECO:0000313" key="4">
    <source>
        <dbReference type="EMBL" id="MBL0419230.1"/>
    </source>
</evidence>
<dbReference type="Pfam" id="PF20169">
    <property type="entry name" value="DUF6537"/>
    <property type="match status" value="1"/>
</dbReference>
<protein>
    <submittedName>
        <fullName evidence="4">Indolepyruvate oxidoreductase subunit beta family protein</fullName>
    </submittedName>
</protein>
<organism evidence="4 5">
    <name type="scientific">Ramlibacter aurantiacus</name>
    <dbReference type="NCBI Taxonomy" id="2801330"/>
    <lineage>
        <taxon>Bacteria</taxon>
        <taxon>Pseudomonadati</taxon>
        <taxon>Pseudomonadota</taxon>
        <taxon>Betaproteobacteria</taxon>
        <taxon>Burkholderiales</taxon>
        <taxon>Comamonadaceae</taxon>
        <taxon>Ramlibacter</taxon>
    </lineage>
</organism>
<dbReference type="EMBL" id="JAEQNA010000001">
    <property type="protein sequence ID" value="MBL0419230.1"/>
    <property type="molecule type" value="Genomic_DNA"/>
</dbReference>
<feature type="domain" description="DUF6537" evidence="3">
    <location>
        <begin position="252"/>
        <end position="462"/>
    </location>
</feature>
<proteinExistence type="predicted"/>
<evidence type="ECO:0000259" key="2">
    <source>
        <dbReference type="Pfam" id="PF01558"/>
    </source>
</evidence>